<dbReference type="Gene3D" id="3.10.105.10">
    <property type="entry name" value="Dipeptide-binding Protein, Domain 3"/>
    <property type="match status" value="1"/>
</dbReference>
<dbReference type="RefSeq" id="WP_108963465.1">
    <property type="nucleotide sequence ID" value="NZ_QEFB01000013.1"/>
</dbReference>
<comment type="caution">
    <text evidence="3">The sequence shown here is derived from an EMBL/GenBank/DDBJ whole genome shotgun (WGS) entry which is preliminary data.</text>
</comment>
<name>A0A2U1TCE5_9MICO</name>
<dbReference type="EMBL" id="QEFB01000013">
    <property type="protein sequence ID" value="PWC06480.1"/>
    <property type="molecule type" value="Genomic_DNA"/>
</dbReference>
<evidence type="ECO:0000256" key="1">
    <source>
        <dbReference type="SAM" id="SignalP"/>
    </source>
</evidence>
<evidence type="ECO:0000313" key="4">
    <source>
        <dbReference type="Proteomes" id="UP000244962"/>
    </source>
</evidence>
<feature type="chain" id="PRO_5015452869" evidence="1">
    <location>
        <begin position="25"/>
        <end position="531"/>
    </location>
</feature>
<dbReference type="GO" id="GO:0043190">
    <property type="term" value="C:ATP-binding cassette (ABC) transporter complex"/>
    <property type="evidence" value="ECO:0007669"/>
    <property type="project" value="InterPro"/>
</dbReference>
<dbReference type="InterPro" id="IPR030678">
    <property type="entry name" value="Peptide/Ni-bd"/>
</dbReference>
<dbReference type="GO" id="GO:0015833">
    <property type="term" value="P:peptide transport"/>
    <property type="evidence" value="ECO:0007669"/>
    <property type="project" value="TreeGrafter"/>
</dbReference>
<accession>A0A2U1TCE5</accession>
<dbReference type="SUPFAM" id="SSF53850">
    <property type="entry name" value="Periplasmic binding protein-like II"/>
    <property type="match status" value="1"/>
</dbReference>
<organism evidence="3 4">
    <name type="scientific">Mycetocola zhujimingii</name>
    <dbReference type="NCBI Taxonomy" id="2079792"/>
    <lineage>
        <taxon>Bacteria</taxon>
        <taxon>Bacillati</taxon>
        <taxon>Actinomycetota</taxon>
        <taxon>Actinomycetes</taxon>
        <taxon>Micrococcales</taxon>
        <taxon>Microbacteriaceae</taxon>
        <taxon>Mycetocola</taxon>
    </lineage>
</organism>
<keyword evidence="4" id="KW-1185">Reference proteome</keyword>
<dbReference type="GO" id="GO:1904680">
    <property type="term" value="F:peptide transmembrane transporter activity"/>
    <property type="evidence" value="ECO:0007669"/>
    <property type="project" value="TreeGrafter"/>
</dbReference>
<dbReference type="CDD" id="cd00995">
    <property type="entry name" value="PBP2_NikA_DppA_OppA_like"/>
    <property type="match status" value="1"/>
</dbReference>
<dbReference type="GO" id="GO:0042597">
    <property type="term" value="C:periplasmic space"/>
    <property type="evidence" value="ECO:0007669"/>
    <property type="project" value="UniProtKB-ARBA"/>
</dbReference>
<feature type="signal peptide" evidence="1">
    <location>
        <begin position="1"/>
        <end position="24"/>
    </location>
</feature>
<dbReference type="PIRSF" id="PIRSF002741">
    <property type="entry name" value="MppA"/>
    <property type="match status" value="1"/>
</dbReference>
<dbReference type="PANTHER" id="PTHR30290:SF83">
    <property type="entry name" value="ABC TRANSPORTER SUBSTRATE-BINDING PROTEIN"/>
    <property type="match status" value="1"/>
</dbReference>
<dbReference type="Proteomes" id="UP000244962">
    <property type="component" value="Unassembled WGS sequence"/>
</dbReference>
<gene>
    <name evidence="3" type="ORF">DF223_12910</name>
</gene>
<evidence type="ECO:0000259" key="2">
    <source>
        <dbReference type="Pfam" id="PF00496"/>
    </source>
</evidence>
<dbReference type="AlphaFoldDB" id="A0A2U1TCE5"/>
<keyword evidence="1" id="KW-0732">Signal</keyword>
<dbReference type="PANTHER" id="PTHR30290">
    <property type="entry name" value="PERIPLASMIC BINDING COMPONENT OF ABC TRANSPORTER"/>
    <property type="match status" value="1"/>
</dbReference>
<proteinExistence type="predicted"/>
<dbReference type="Gene3D" id="3.40.190.10">
    <property type="entry name" value="Periplasmic binding protein-like II"/>
    <property type="match status" value="1"/>
</dbReference>
<sequence>MSFSKKAGVGAAALVLAVTGCSTAATDAGTDGDDTIVVAIAEPDHLTPGNHYSSYEVLVTVFSPLMSIEDDGTLEPLQAESVESDDAVTWTVTLRDGWTFHNGEPVTAQSYVDAWNYAAYEPNAWVNAGQLRNIVGYPELSPGDGSEPTATELSGLNVVDETTFTIELKTADRQFPSQLTAGQTGLYPMPEEAFEDLEAYDRHPIGNGPFQLTGAWESNKDIVVEAFEEYEGPEPTIDGVTFRPYLDTAVAYTDALAGEVDIAAVPANKVAVAESDFGDRFHALDAPGVDFLAFPGTDARFDDVRVRQAISMAIDRDAVNEAIYGGTQIPSTSLTSPTMPGDPEGICGEFCEFDPDAAKALLAEAGGFEGTMEIAFVGGWGQEDLFEAYANQIRQNLGIEDVVAAPSTDFAEFTARVESGDIQGMARGRWGALYPSQQDTLHAVYTAAGDGNFATGGYSNPEVDALLAEADSAETLEESYAGYEEAQARILEDFPVIPTFGNRYMYATSEKIADLHSVAGSVLMSRVELAE</sequence>
<evidence type="ECO:0000313" key="3">
    <source>
        <dbReference type="EMBL" id="PWC06480.1"/>
    </source>
</evidence>
<dbReference type="Pfam" id="PF00496">
    <property type="entry name" value="SBP_bac_5"/>
    <property type="match status" value="1"/>
</dbReference>
<protein>
    <submittedName>
        <fullName evidence="3">4-phytase</fullName>
    </submittedName>
</protein>
<dbReference type="InterPro" id="IPR000914">
    <property type="entry name" value="SBP_5_dom"/>
</dbReference>
<dbReference type="PROSITE" id="PS51257">
    <property type="entry name" value="PROKAR_LIPOPROTEIN"/>
    <property type="match status" value="1"/>
</dbReference>
<feature type="domain" description="Solute-binding protein family 5" evidence="2">
    <location>
        <begin position="74"/>
        <end position="451"/>
    </location>
</feature>
<dbReference type="InterPro" id="IPR039424">
    <property type="entry name" value="SBP_5"/>
</dbReference>
<reference evidence="4" key="1">
    <citation type="submission" date="2018-04" db="EMBL/GenBank/DDBJ databases">
        <authorList>
            <person name="Liu S."/>
            <person name="Wang Z."/>
            <person name="Li J."/>
        </authorList>
    </citation>
    <scope>NUCLEOTIDE SEQUENCE [LARGE SCALE GENOMIC DNA]</scope>
    <source>
        <strain evidence="4">622</strain>
    </source>
</reference>